<dbReference type="InterPro" id="IPR050400">
    <property type="entry name" value="Bact_Cytoskel_RodZ"/>
</dbReference>
<dbReference type="PANTHER" id="PTHR34475:SF1">
    <property type="entry name" value="CYTOSKELETON PROTEIN RODZ"/>
    <property type="match status" value="1"/>
</dbReference>
<keyword evidence="3" id="KW-1185">Reference proteome</keyword>
<dbReference type="Gene3D" id="1.10.260.40">
    <property type="entry name" value="lambda repressor-like DNA-binding domains"/>
    <property type="match status" value="1"/>
</dbReference>
<name>A0ABY4ALI4_9BURK</name>
<feature type="domain" description="Cytoskeleton protein RodZ-like C-terminal" evidence="1">
    <location>
        <begin position="283"/>
        <end position="352"/>
    </location>
</feature>
<dbReference type="Pfam" id="PF13464">
    <property type="entry name" value="RodZ_C"/>
    <property type="match status" value="1"/>
</dbReference>
<dbReference type="InterPro" id="IPR025194">
    <property type="entry name" value="RodZ-like_C"/>
</dbReference>
<reference evidence="2 3" key="1">
    <citation type="submission" date="2020-11" db="EMBL/GenBank/DDBJ databases">
        <title>Algicoccus daihaiensis sp.nov., isolated from Daihai Lake in Inner Mongolia.</title>
        <authorList>
            <person name="Kai J."/>
        </authorList>
    </citation>
    <scope>NUCLEOTIDE SEQUENCE [LARGE SCALE GENOMIC DNA]</scope>
    <source>
        <strain evidence="3">f23</strain>
    </source>
</reference>
<protein>
    <submittedName>
        <fullName evidence="2">DUF4115 domain-containing protein</fullName>
    </submittedName>
</protein>
<dbReference type="Pfam" id="PF13413">
    <property type="entry name" value="HTH_25"/>
    <property type="match status" value="1"/>
</dbReference>
<dbReference type="InterPro" id="IPR010982">
    <property type="entry name" value="Lambda_DNA-bd_dom_sf"/>
</dbReference>
<dbReference type="Proteomes" id="UP000831607">
    <property type="component" value="Chromosome"/>
</dbReference>
<dbReference type="RefSeq" id="WP_243479601.1">
    <property type="nucleotide sequence ID" value="NZ_CP063982.1"/>
</dbReference>
<proteinExistence type="predicted"/>
<organism evidence="2 3">
    <name type="scientific">Orrella daihaiensis</name>
    <dbReference type="NCBI Taxonomy" id="2782176"/>
    <lineage>
        <taxon>Bacteria</taxon>
        <taxon>Pseudomonadati</taxon>
        <taxon>Pseudomonadota</taxon>
        <taxon>Betaproteobacteria</taxon>
        <taxon>Burkholderiales</taxon>
        <taxon>Alcaligenaceae</taxon>
        <taxon>Orrella</taxon>
    </lineage>
</organism>
<evidence type="ECO:0000313" key="2">
    <source>
        <dbReference type="EMBL" id="UOD51132.1"/>
    </source>
</evidence>
<dbReference type="PANTHER" id="PTHR34475">
    <property type="match status" value="1"/>
</dbReference>
<sequence length="358" mass="37657">MQDIDELPLEQWAEQLQRARIDAGLERSGLAQALMLSSAQLQGLESGSLSAFHGPGYYIRAVEKYARHLNIQLEPPVTELRLTDSQIALNRVKNSPSAAKLAKRESQTLSADALPGASRPSKAGVWLGALLLILIGAGTWLAIKEGWLGNRKDTVAQTVADSTIKAQTPATAVPPTVEPADPVLPKREQTPAIAETSVTPTANVQIVTEATAVVTPSQPESGVAAVAQATTGPIAEPATEPAQVPEPVSAQISEPQPAVAVATESETRPQAAASPAPEVIEAQFNADCWVEVRFTDGRVEQAIYKPGQTLSVPIAEISLLTFGNAQAVSASRAGNPLEVNAFTRGGNNVARLSAQDLR</sequence>
<gene>
    <name evidence="2" type="ORF">DHf2319_04325</name>
</gene>
<accession>A0ABY4ALI4</accession>
<dbReference type="EMBL" id="CP063982">
    <property type="protein sequence ID" value="UOD51132.1"/>
    <property type="molecule type" value="Genomic_DNA"/>
</dbReference>
<evidence type="ECO:0000313" key="3">
    <source>
        <dbReference type="Proteomes" id="UP000831607"/>
    </source>
</evidence>
<evidence type="ECO:0000259" key="1">
    <source>
        <dbReference type="Pfam" id="PF13464"/>
    </source>
</evidence>